<dbReference type="PANTHER" id="PTHR10338">
    <property type="entry name" value="INTER-ALPHA-TRYPSIN INHIBITOR HEAVY CHAIN FAMILY MEMBER"/>
    <property type="match status" value="1"/>
</dbReference>
<dbReference type="InterPro" id="IPR036465">
    <property type="entry name" value="vWFA_dom_sf"/>
</dbReference>
<name>A0ABD2NQF0_9CUCU</name>
<dbReference type="SUPFAM" id="SSF53300">
    <property type="entry name" value="vWA-like"/>
    <property type="match status" value="1"/>
</dbReference>
<dbReference type="EMBL" id="JABFTP020000144">
    <property type="protein sequence ID" value="KAL3280742.1"/>
    <property type="molecule type" value="Genomic_DNA"/>
</dbReference>
<feature type="signal peptide" evidence="1">
    <location>
        <begin position="1"/>
        <end position="22"/>
    </location>
</feature>
<proteinExistence type="predicted"/>
<protein>
    <submittedName>
        <fullName evidence="4">Uncharacterized protein</fullName>
    </submittedName>
</protein>
<dbReference type="InterPro" id="IPR013694">
    <property type="entry name" value="VIT"/>
</dbReference>
<keyword evidence="1" id="KW-0732">Signal</keyword>
<evidence type="ECO:0000313" key="4">
    <source>
        <dbReference type="EMBL" id="KAL3280742.1"/>
    </source>
</evidence>
<dbReference type="AlphaFoldDB" id="A0ABD2NQF0"/>
<feature type="domain" description="VWFA" evidence="2">
    <location>
        <begin position="303"/>
        <end position="513"/>
    </location>
</feature>
<evidence type="ECO:0000313" key="5">
    <source>
        <dbReference type="Proteomes" id="UP001516400"/>
    </source>
</evidence>
<dbReference type="PROSITE" id="PS50234">
    <property type="entry name" value="VWFA"/>
    <property type="match status" value="1"/>
</dbReference>
<dbReference type="Pfam" id="PF08487">
    <property type="entry name" value="VIT"/>
    <property type="match status" value="1"/>
</dbReference>
<dbReference type="SMART" id="SM00327">
    <property type="entry name" value="VWA"/>
    <property type="match status" value="1"/>
</dbReference>
<dbReference type="SMART" id="SM00609">
    <property type="entry name" value="VIT"/>
    <property type="match status" value="1"/>
</dbReference>
<reference evidence="4 5" key="1">
    <citation type="journal article" date="2021" name="BMC Biol.">
        <title>Horizontally acquired antibacterial genes associated with adaptive radiation of ladybird beetles.</title>
        <authorList>
            <person name="Li H.S."/>
            <person name="Tang X.F."/>
            <person name="Huang Y.H."/>
            <person name="Xu Z.Y."/>
            <person name="Chen M.L."/>
            <person name="Du X.Y."/>
            <person name="Qiu B.Y."/>
            <person name="Chen P.T."/>
            <person name="Zhang W."/>
            <person name="Slipinski A."/>
            <person name="Escalona H.E."/>
            <person name="Waterhouse R.M."/>
            <person name="Zwick A."/>
            <person name="Pang H."/>
        </authorList>
    </citation>
    <scope>NUCLEOTIDE SEQUENCE [LARGE SCALE GENOMIC DNA]</scope>
    <source>
        <strain evidence="4">SYSU2018</strain>
    </source>
</reference>
<accession>A0ABD2NQF0</accession>
<dbReference type="PROSITE" id="PS51468">
    <property type="entry name" value="VIT"/>
    <property type="match status" value="1"/>
</dbReference>
<organism evidence="4 5">
    <name type="scientific">Cryptolaemus montrouzieri</name>
    <dbReference type="NCBI Taxonomy" id="559131"/>
    <lineage>
        <taxon>Eukaryota</taxon>
        <taxon>Metazoa</taxon>
        <taxon>Ecdysozoa</taxon>
        <taxon>Arthropoda</taxon>
        <taxon>Hexapoda</taxon>
        <taxon>Insecta</taxon>
        <taxon>Pterygota</taxon>
        <taxon>Neoptera</taxon>
        <taxon>Endopterygota</taxon>
        <taxon>Coleoptera</taxon>
        <taxon>Polyphaga</taxon>
        <taxon>Cucujiformia</taxon>
        <taxon>Coccinelloidea</taxon>
        <taxon>Coccinellidae</taxon>
        <taxon>Scymninae</taxon>
        <taxon>Scymnini</taxon>
        <taxon>Cryptolaemus</taxon>
    </lineage>
</organism>
<evidence type="ECO:0000256" key="1">
    <source>
        <dbReference type="SAM" id="SignalP"/>
    </source>
</evidence>
<gene>
    <name evidence="4" type="ORF">HHI36_003977</name>
</gene>
<comment type="caution">
    <text evidence="4">The sequence shown here is derived from an EMBL/GenBank/DDBJ whole genome shotgun (WGS) entry which is preliminary data.</text>
</comment>
<evidence type="ECO:0000259" key="2">
    <source>
        <dbReference type="PROSITE" id="PS50234"/>
    </source>
</evidence>
<dbReference type="Proteomes" id="UP001516400">
    <property type="component" value="Unassembled WGS sequence"/>
</dbReference>
<feature type="chain" id="PRO_5044806549" evidence="1">
    <location>
        <begin position="23"/>
        <end position="824"/>
    </location>
</feature>
<keyword evidence="5" id="KW-1185">Reference proteome</keyword>
<sequence length="824" mass="92579">MIFFEFSKICLLSILITTIVESATTGSFVTSTRTSEESFREKRGVSSNPSMADIYDMSINTQVKDRYATTSISSRVRNLEHIANEAIFFVILPQKAFISEFSMEIDGKTYKAFVKEKEEAKNIYDEARRRGQSAAHVAVSARDSNKFTVSLNIEPQSKAVFHLKYEELLERKKGKYEIVINIHPGQLVHRLFTEVSINETAPLAFVRTPSLRSGNEIDKNNVNPHAEIVSEKEYAIVRFHPNEEEQKEFAKALFTNKEDEGLKGQFVVEYDVERNTDGGEVLRNDEYFVHYFAPDKLEAIPKQIVFVLDVSSSMMGEKMTQLIDAMVHILGDLKQTDTFSIVAFYTHVKVWDSESNSFSEYRYENNDANFLKMLKEKNIPQSILATPNNIAKAKAFVKTMVASDFTNILGGLDVGLLIVQKTRENSSEFRQPIIVFLTDGEPTEGVTDGDEILSAIRRQNTEDKKTPIFSLSFGSGADKALLKKLSSENLGFSKHIYIGKDTSLQLQDYYQLISSPLLKNVSFEYTKNATKSTKHQYPLYFKGSEIIVAGKVPSGYKDEYLVQGWKPGGNIQMKPKIIESPHSLERLWAYLKVRELLDERELGDKKRELTKEAVDLALKFSFVTPVTSLVVVKPNGSHAVDTEDASKAVTAFGGTKSNTISPAFGGTMSNRNLPAFGGTMSNRNLPDFGGTMSNKNLLLSGHSLSSRTDDFMFGSTSESLQMMTNSNQNFPTHSPLPGLENKSWFQSIKISPNIIELNNTDYYLLAGKNAKATFKLCMKTVSNKLGLCKLLHECPQAHPYLTDLATFKTYFCPLRRYAGICCNF</sequence>
<dbReference type="InterPro" id="IPR050934">
    <property type="entry name" value="ITIH"/>
</dbReference>
<dbReference type="GO" id="GO:0032991">
    <property type="term" value="C:protein-containing complex"/>
    <property type="evidence" value="ECO:0007669"/>
    <property type="project" value="UniProtKB-ARBA"/>
</dbReference>
<feature type="domain" description="VIT" evidence="3">
    <location>
        <begin position="38"/>
        <end position="167"/>
    </location>
</feature>
<dbReference type="Pfam" id="PF00092">
    <property type="entry name" value="VWA"/>
    <property type="match status" value="1"/>
</dbReference>
<evidence type="ECO:0000259" key="3">
    <source>
        <dbReference type="PROSITE" id="PS51468"/>
    </source>
</evidence>
<dbReference type="InterPro" id="IPR002035">
    <property type="entry name" value="VWF_A"/>
</dbReference>
<dbReference type="Gene3D" id="3.40.50.410">
    <property type="entry name" value="von Willebrand factor, type A domain"/>
    <property type="match status" value="1"/>
</dbReference>
<dbReference type="PANTHER" id="PTHR10338:SF108">
    <property type="entry name" value="INTER-ALPHA-TRYPSIN INHIBITOR HEAVY CHAIN H4-LIKE PROTEIN"/>
    <property type="match status" value="1"/>
</dbReference>